<dbReference type="PANTHER" id="PTHR33375">
    <property type="entry name" value="CHROMOSOME-PARTITIONING PROTEIN PARB-RELATED"/>
    <property type="match status" value="1"/>
</dbReference>
<dbReference type="GO" id="GO:0005694">
    <property type="term" value="C:chromosome"/>
    <property type="evidence" value="ECO:0007669"/>
    <property type="project" value="TreeGrafter"/>
</dbReference>
<dbReference type="PANTHER" id="PTHR33375:SF1">
    <property type="entry name" value="CHROMOSOME-PARTITIONING PROTEIN PARB-RELATED"/>
    <property type="match status" value="1"/>
</dbReference>
<dbReference type="GO" id="GO:0007059">
    <property type="term" value="P:chromosome segregation"/>
    <property type="evidence" value="ECO:0007669"/>
    <property type="project" value="TreeGrafter"/>
</dbReference>
<feature type="compositionally biased region" description="Basic and acidic residues" evidence="1">
    <location>
        <begin position="228"/>
        <end position="242"/>
    </location>
</feature>
<evidence type="ECO:0000259" key="2">
    <source>
        <dbReference type="SMART" id="SM00470"/>
    </source>
</evidence>
<protein>
    <submittedName>
        <fullName evidence="3">ParB N-terminal domain-containing protein</fullName>
    </submittedName>
</protein>
<reference evidence="3" key="1">
    <citation type="submission" date="2020-08" db="EMBL/GenBank/DDBJ databases">
        <authorList>
            <person name="Cejkova D."/>
            <person name="Kubasova T."/>
            <person name="Jahodarova E."/>
            <person name="Rychlik I."/>
        </authorList>
    </citation>
    <scope>NUCLEOTIDE SEQUENCE</scope>
    <source>
        <strain evidence="3">An559</strain>
    </source>
</reference>
<evidence type="ECO:0000256" key="1">
    <source>
        <dbReference type="SAM" id="MobiDB-lite"/>
    </source>
</evidence>
<dbReference type="EMBL" id="JACJKY010000018">
    <property type="protein sequence ID" value="MBM6921543.1"/>
    <property type="molecule type" value="Genomic_DNA"/>
</dbReference>
<gene>
    <name evidence="3" type="ORF">H6A12_10290</name>
</gene>
<dbReference type="SUPFAM" id="SSF110849">
    <property type="entry name" value="ParB/Sulfiredoxin"/>
    <property type="match status" value="1"/>
</dbReference>
<dbReference type="Pfam" id="PF02195">
    <property type="entry name" value="ParB_N"/>
    <property type="match status" value="1"/>
</dbReference>
<dbReference type="InterPro" id="IPR003115">
    <property type="entry name" value="ParB_N"/>
</dbReference>
<dbReference type="InterPro" id="IPR050336">
    <property type="entry name" value="Chromosome_partition/occlusion"/>
</dbReference>
<dbReference type="SMART" id="SM00470">
    <property type="entry name" value="ParB"/>
    <property type="match status" value="1"/>
</dbReference>
<organism evidence="3 4">
    <name type="scientific">Merdimmobilis hominis</name>
    <dbReference type="NCBI Taxonomy" id="2897707"/>
    <lineage>
        <taxon>Bacteria</taxon>
        <taxon>Bacillati</taxon>
        <taxon>Bacillota</taxon>
        <taxon>Clostridia</taxon>
        <taxon>Eubacteriales</taxon>
        <taxon>Oscillospiraceae</taxon>
        <taxon>Merdimmobilis</taxon>
    </lineage>
</organism>
<dbReference type="InterPro" id="IPR036086">
    <property type="entry name" value="ParB/Sulfiredoxin_sf"/>
</dbReference>
<name>A0A938X811_9FIRM</name>
<sequence length="281" mass="32556">MKGKPTIDLGMTGYDELFMNETERREASLPRIYDIPLSEIDDFPDHPFQVRLDEDMDQLVESVKERGIITPITLRQKENGRYEIVSGHRRRKACTCYLTADGKYYCYERWDDDAKCVVTQRLEVGKDLSLELTIMLDESDHDMDLQDRYEGELRDPLFDAKVNSYKADPDNEDAVDPWDTLADKSGSPEDALFAEPEPENPQAEQARRVINEECTEAQQDFFFEHFGKSTPLEEMRQDEAKQTGKLPSSAAMTNRKNKIIDRVAKSFGVERVKRHKYPKKD</sequence>
<evidence type="ECO:0000313" key="3">
    <source>
        <dbReference type="EMBL" id="MBM6921543.1"/>
    </source>
</evidence>
<dbReference type="RefSeq" id="WP_204447580.1">
    <property type="nucleotide sequence ID" value="NZ_JACJKY010000018.1"/>
</dbReference>
<evidence type="ECO:0000313" key="4">
    <source>
        <dbReference type="Proteomes" id="UP000774750"/>
    </source>
</evidence>
<feature type="domain" description="ParB-like N-terminal" evidence="2">
    <location>
        <begin position="33"/>
        <end position="125"/>
    </location>
</feature>
<reference evidence="3" key="2">
    <citation type="journal article" date="2021" name="Sci. Rep.">
        <title>The distribution of antibiotic resistance genes in chicken gut microbiota commensals.</title>
        <authorList>
            <person name="Juricova H."/>
            <person name="Matiasovicova J."/>
            <person name="Kubasova T."/>
            <person name="Cejkova D."/>
            <person name="Rychlik I."/>
        </authorList>
    </citation>
    <scope>NUCLEOTIDE SEQUENCE</scope>
    <source>
        <strain evidence="3">An559</strain>
    </source>
</reference>
<feature type="region of interest" description="Disordered" evidence="1">
    <location>
        <begin position="164"/>
        <end position="201"/>
    </location>
</feature>
<feature type="region of interest" description="Disordered" evidence="1">
    <location>
        <begin position="228"/>
        <end position="257"/>
    </location>
</feature>
<proteinExistence type="predicted"/>
<keyword evidence="4" id="KW-1185">Reference proteome</keyword>
<accession>A0A938X811</accession>
<comment type="caution">
    <text evidence="3">The sequence shown here is derived from an EMBL/GenBank/DDBJ whole genome shotgun (WGS) entry which is preliminary data.</text>
</comment>
<dbReference type="AlphaFoldDB" id="A0A938X811"/>
<dbReference type="Proteomes" id="UP000774750">
    <property type="component" value="Unassembled WGS sequence"/>
</dbReference>
<dbReference type="Gene3D" id="3.90.1530.10">
    <property type="entry name" value="Conserved hypothetical protein from pyrococcus furiosus pfu- 392566-001, ParB domain"/>
    <property type="match status" value="1"/>
</dbReference>